<organism evidence="7 8">
    <name type="scientific">Monosporascus ibericus</name>
    <dbReference type="NCBI Taxonomy" id="155417"/>
    <lineage>
        <taxon>Eukaryota</taxon>
        <taxon>Fungi</taxon>
        <taxon>Dikarya</taxon>
        <taxon>Ascomycota</taxon>
        <taxon>Pezizomycotina</taxon>
        <taxon>Sordariomycetes</taxon>
        <taxon>Xylariomycetidae</taxon>
        <taxon>Xylariales</taxon>
        <taxon>Xylariales incertae sedis</taxon>
        <taxon>Monosporascus</taxon>
    </lineage>
</organism>
<evidence type="ECO:0000256" key="4">
    <source>
        <dbReference type="ARBA" id="ARBA00023136"/>
    </source>
</evidence>
<gene>
    <name evidence="7" type="ORF">DL764_010980</name>
</gene>
<keyword evidence="2 6" id="KW-0812">Transmembrane</keyword>
<dbReference type="GO" id="GO:0016020">
    <property type="term" value="C:membrane"/>
    <property type="evidence" value="ECO:0007669"/>
    <property type="project" value="UniProtKB-SubCell"/>
</dbReference>
<keyword evidence="4 6" id="KW-0472">Membrane</keyword>
<comment type="caution">
    <text evidence="7">The sequence shown here is derived from an EMBL/GenBank/DDBJ whole genome shotgun (WGS) entry which is preliminary data.</text>
</comment>
<evidence type="ECO:0000256" key="5">
    <source>
        <dbReference type="SAM" id="MobiDB-lite"/>
    </source>
</evidence>
<dbReference type="GO" id="GO:0071944">
    <property type="term" value="C:cell periphery"/>
    <property type="evidence" value="ECO:0007669"/>
    <property type="project" value="UniProtKB-ARBA"/>
</dbReference>
<proteinExistence type="predicted"/>
<accession>A0A4Q4SU69</accession>
<protein>
    <submittedName>
        <fullName evidence="7">Uncharacterized protein</fullName>
    </submittedName>
</protein>
<sequence length="314" mass="34422">MTTATTSSPTQTLPGSWTPTARGCLRSTDFWIWRYHTDVRSSDMRTVLGGPTQTTDCLAPTWQSDVVYAGTRCPPNYTPACEDEAVTCCPDVYEFTCAPPPEPTAHSEMFRCVSRWRTDEGVTALITITDLRDNRIGVVTRELLSHQHLFALAMVYTTPIEQSSSASETAPPQITSSSSSPASGDGDSSIGAGAAAGIGVGATAGVALIALATWVLWRRRRRRKHTQQPSPGYFGPVELSSERQYELPTERQHGELIVDSIEFLLAQDDARKLAEEKITTREDNHGIVDNVQVQKGCEQASVDSRNTTVVFRHF</sequence>
<comment type="subcellular location">
    <subcellularLocation>
        <location evidence="1">Membrane</location>
        <topology evidence="1">Single-pass membrane protein</topology>
    </subcellularLocation>
</comment>
<dbReference type="Proteomes" id="UP000293360">
    <property type="component" value="Unassembled WGS sequence"/>
</dbReference>
<evidence type="ECO:0000256" key="6">
    <source>
        <dbReference type="SAM" id="Phobius"/>
    </source>
</evidence>
<reference evidence="7 8" key="1">
    <citation type="submission" date="2018-06" db="EMBL/GenBank/DDBJ databases">
        <title>Complete Genomes of Monosporascus.</title>
        <authorList>
            <person name="Robinson A.J."/>
            <person name="Natvig D.O."/>
        </authorList>
    </citation>
    <scope>NUCLEOTIDE SEQUENCE [LARGE SCALE GENOMIC DNA]</scope>
    <source>
        <strain evidence="7 8">CBS 110550</strain>
    </source>
</reference>
<feature type="region of interest" description="Disordered" evidence="5">
    <location>
        <begin position="163"/>
        <end position="188"/>
    </location>
</feature>
<name>A0A4Q4SU69_9PEZI</name>
<feature type="compositionally biased region" description="Polar residues" evidence="5">
    <location>
        <begin position="163"/>
        <end position="173"/>
    </location>
</feature>
<feature type="compositionally biased region" description="Low complexity" evidence="5">
    <location>
        <begin position="174"/>
        <end position="188"/>
    </location>
</feature>
<keyword evidence="3 6" id="KW-1133">Transmembrane helix</keyword>
<dbReference type="InterPro" id="IPR051694">
    <property type="entry name" value="Immunoregulatory_rcpt-like"/>
</dbReference>
<evidence type="ECO:0000256" key="3">
    <source>
        <dbReference type="ARBA" id="ARBA00022989"/>
    </source>
</evidence>
<evidence type="ECO:0000313" key="8">
    <source>
        <dbReference type="Proteomes" id="UP000293360"/>
    </source>
</evidence>
<evidence type="ECO:0000313" key="7">
    <source>
        <dbReference type="EMBL" id="RYO74124.1"/>
    </source>
</evidence>
<dbReference type="OrthoDB" id="4506857at2759"/>
<dbReference type="AlphaFoldDB" id="A0A4Q4SU69"/>
<evidence type="ECO:0000256" key="2">
    <source>
        <dbReference type="ARBA" id="ARBA00022692"/>
    </source>
</evidence>
<dbReference type="EMBL" id="QJNU01001594">
    <property type="protein sequence ID" value="RYO74124.1"/>
    <property type="molecule type" value="Genomic_DNA"/>
</dbReference>
<keyword evidence="8" id="KW-1185">Reference proteome</keyword>
<evidence type="ECO:0000256" key="1">
    <source>
        <dbReference type="ARBA" id="ARBA00004167"/>
    </source>
</evidence>
<dbReference type="STRING" id="155417.A0A4Q4SU69"/>
<dbReference type="PANTHER" id="PTHR15549">
    <property type="entry name" value="PAIRED IMMUNOGLOBULIN-LIKE TYPE 2 RECEPTOR"/>
    <property type="match status" value="1"/>
</dbReference>
<feature type="transmembrane region" description="Helical" evidence="6">
    <location>
        <begin position="190"/>
        <end position="217"/>
    </location>
</feature>